<evidence type="ECO:0000256" key="1">
    <source>
        <dbReference type="ARBA" id="ARBA00022737"/>
    </source>
</evidence>
<protein>
    <submittedName>
        <fullName evidence="4">Ankyrin repeat domain-containing protein</fullName>
    </submittedName>
</protein>
<comment type="caution">
    <text evidence="4">The sequence shown here is derived from an EMBL/GenBank/DDBJ whole genome shotgun (WGS) entry which is preliminary data.</text>
</comment>
<dbReference type="RefSeq" id="WP_202994397.1">
    <property type="nucleotide sequence ID" value="NZ_JAENHO010000007.1"/>
</dbReference>
<dbReference type="PANTHER" id="PTHR24198">
    <property type="entry name" value="ANKYRIN REPEAT AND PROTEIN KINASE DOMAIN-CONTAINING PROTEIN"/>
    <property type="match status" value="1"/>
</dbReference>
<keyword evidence="2 3" id="KW-0040">ANK repeat</keyword>
<feature type="repeat" description="ANK" evidence="3">
    <location>
        <begin position="175"/>
        <end position="207"/>
    </location>
</feature>
<dbReference type="Gene3D" id="1.25.40.20">
    <property type="entry name" value="Ankyrin repeat-containing domain"/>
    <property type="match status" value="2"/>
</dbReference>
<dbReference type="InterPro" id="IPR036770">
    <property type="entry name" value="Ankyrin_rpt-contain_sf"/>
</dbReference>
<reference evidence="4 5" key="1">
    <citation type="submission" date="2021-01" db="EMBL/GenBank/DDBJ databases">
        <title>Actinoplanes sp. nov. LDG1-01 isolated from lichen.</title>
        <authorList>
            <person name="Saeng-In P."/>
            <person name="Phongsopitanun W."/>
            <person name="Kanchanasin P."/>
            <person name="Yuki M."/>
            <person name="Kudo T."/>
            <person name="Ohkuma M."/>
            <person name="Tanasupawat S."/>
        </authorList>
    </citation>
    <scope>NUCLEOTIDE SEQUENCE [LARGE SCALE GENOMIC DNA]</scope>
    <source>
        <strain evidence="4 5">LDG1-01</strain>
    </source>
</reference>
<dbReference type="InterPro" id="IPR002110">
    <property type="entry name" value="Ankyrin_rpt"/>
</dbReference>
<dbReference type="PROSITE" id="PS50088">
    <property type="entry name" value="ANK_REPEAT"/>
    <property type="match status" value="3"/>
</dbReference>
<keyword evidence="5" id="KW-1185">Reference proteome</keyword>
<evidence type="ECO:0000256" key="3">
    <source>
        <dbReference type="PROSITE-ProRule" id="PRU00023"/>
    </source>
</evidence>
<accession>A0ABS1VTJ3</accession>
<evidence type="ECO:0000313" key="4">
    <source>
        <dbReference type="EMBL" id="MBL7257785.1"/>
    </source>
</evidence>
<dbReference type="PROSITE" id="PS50297">
    <property type="entry name" value="ANK_REP_REGION"/>
    <property type="match status" value="2"/>
</dbReference>
<gene>
    <name evidence="4" type="ORF">JKJ07_26110</name>
</gene>
<dbReference type="PANTHER" id="PTHR24198:SF165">
    <property type="entry name" value="ANKYRIN REPEAT-CONTAINING PROTEIN-RELATED"/>
    <property type="match status" value="1"/>
</dbReference>
<evidence type="ECO:0000256" key="2">
    <source>
        <dbReference type="ARBA" id="ARBA00023043"/>
    </source>
</evidence>
<dbReference type="SUPFAM" id="SSF48403">
    <property type="entry name" value="Ankyrin repeat"/>
    <property type="match status" value="1"/>
</dbReference>
<keyword evidence="1" id="KW-0677">Repeat</keyword>
<sequence>MIVDQRLVDAVKAGDAAQVRAALRDGAHPDARDGSGPHSPAALVIAAQAGRLDLIALLLEGGAQLGPLNPHTASALRVAVLRSHVEVVRDLVAREALAAEAASRRGSVLTSALQMGAFEPQPAVPAVLEVLLRGGATARPGEEAPLIAAVMSGSTPAVLRLLLDHGADADVRRSDGAPALVVAARRRDHAAVDVLLLAGADPDAVDGRGRTALMHAVERGDKRVAGVLLTAGADRAVRSPDGMTALLLAQGWQRQNIQFTLGEHVVGQENVPISRSLIRVTPTSVRLSGDRSMFEFWARVLLAAVDDLGDDEWEDRTSRDADTARRVAGKLRDGGRAAPTASWWEVELSDAEFAVGRKGLVESGVGEFNRFEIVDLLDDLDRQWQVCGICS</sequence>
<dbReference type="SMART" id="SM00248">
    <property type="entry name" value="ANK"/>
    <property type="match status" value="5"/>
</dbReference>
<name>A0ABS1VTJ3_9ACTN</name>
<dbReference type="Pfam" id="PF12796">
    <property type="entry name" value="Ank_2"/>
    <property type="match status" value="1"/>
</dbReference>
<proteinExistence type="predicted"/>
<feature type="repeat" description="ANK" evidence="3">
    <location>
        <begin position="141"/>
        <end position="174"/>
    </location>
</feature>
<evidence type="ECO:0000313" key="5">
    <source>
        <dbReference type="Proteomes" id="UP000598996"/>
    </source>
</evidence>
<dbReference type="Proteomes" id="UP000598996">
    <property type="component" value="Unassembled WGS sequence"/>
</dbReference>
<feature type="repeat" description="ANK" evidence="3">
    <location>
        <begin position="208"/>
        <end position="240"/>
    </location>
</feature>
<organism evidence="4 5">
    <name type="scientific">Paractinoplanes lichenicola</name>
    <dbReference type="NCBI Taxonomy" id="2802976"/>
    <lineage>
        <taxon>Bacteria</taxon>
        <taxon>Bacillati</taxon>
        <taxon>Actinomycetota</taxon>
        <taxon>Actinomycetes</taxon>
        <taxon>Micromonosporales</taxon>
        <taxon>Micromonosporaceae</taxon>
        <taxon>Paractinoplanes</taxon>
    </lineage>
</organism>
<dbReference type="EMBL" id="JAENHO010000007">
    <property type="protein sequence ID" value="MBL7257785.1"/>
    <property type="molecule type" value="Genomic_DNA"/>
</dbReference>